<sequence length="76" mass="8022">MALQAACGAAFVDTVAAAMRTGPACRRRFDQGQALGRVVDAGDPCAQPGQVGTRQGNSGQQGEQFVEAWPLHRHSR</sequence>
<gene>
    <name evidence="1" type="ORF">Tci_929192</name>
</gene>
<dbReference type="AlphaFoldDB" id="A0A699XDF0"/>
<protein>
    <submittedName>
        <fullName evidence="1">Uncharacterized protein</fullName>
    </submittedName>
</protein>
<name>A0A699XDF0_TANCI</name>
<dbReference type="EMBL" id="BKCJ011838692">
    <property type="protein sequence ID" value="GFD57223.1"/>
    <property type="molecule type" value="Genomic_DNA"/>
</dbReference>
<accession>A0A699XDF0</accession>
<proteinExistence type="predicted"/>
<comment type="caution">
    <text evidence="1">The sequence shown here is derived from an EMBL/GenBank/DDBJ whole genome shotgun (WGS) entry which is preliminary data.</text>
</comment>
<organism evidence="1">
    <name type="scientific">Tanacetum cinerariifolium</name>
    <name type="common">Dalmatian daisy</name>
    <name type="synonym">Chrysanthemum cinerariifolium</name>
    <dbReference type="NCBI Taxonomy" id="118510"/>
    <lineage>
        <taxon>Eukaryota</taxon>
        <taxon>Viridiplantae</taxon>
        <taxon>Streptophyta</taxon>
        <taxon>Embryophyta</taxon>
        <taxon>Tracheophyta</taxon>
        <taxon>Spermatophyta</taxon>
        <taxon>Magnoliopsida</taxon>
        <taxon>eudicotyledons</taxon>
        <taxon>Gunneridae</taxon>
        <taxon>Pentapetalae</taxon>
        <taxon>asterids</taxon>
        <taxon>campanulids</taxon>
        <taxon>Asterales</taxon>
        <taxon>Asteraceae</taxon>
        <taxon>Asteroideae</taxon>
        <taxon>Anthemideae</taxon>
        <taxon>Anthemidinae</taxon>
        <taxon>Tanacetum</taxon>
    </lineage>
</organism>
<reference evidence="1" key="1">
    <citation type="journal article" date="2019" name="Sci. Rep.">
        <title>Draft genome of Tanacetum cinerariifolium, the natural source of mosquito coil.</title>
        <authorList>
            <person name="Yamashiro T."/>
            <person name="Shiraishi A."/>
            <person name="Satake H."/>
            <person name="Nakayama K."/>
        </authorList>
    </citation>
    <scope>NUCLEOTIDE SEQUENCE</scope>
</reference>
<evidence type="ECO:0000313" key="1">
    <source>
        <dbReference type="EMBL" id="GFD57223.1"/>
    </source>
</evidence>